<accession>A0A8C6R634</accession>
<keyword evidence="13" id="KW-1133">Transmembrane helix</keyword>
<feature type="transmembrane region" description="Helical" evidence="13">
    <location>
        <begin position="6"/>
        <end position="26"/>
    </location>
</feature>
<dbReference type="OMA" id="FWDMVQA"/>
<comment type="function">
    <text evidence="12">Cytochromes P450 are a group of heme-thiolate monooxygenases. In liver microsomes, this enzyme is involved in an NADPH-dependent electron transport pathway. It oxidizes a variety of structurally unrelated compounds, including steroids, fatty acids, and xenobiotics.</text>
</comment>
<dbReference type="GO" id="GO:0005506">
    <property type="term" value="F:iron ion binding"/>
    <property type="evidence" value="ECO:0007669"/>
    <property type="project" value="UniProtKB-UniRule"/>
</dbReference>
<comment type="cofactor">
    <cofactor evidence="1 11 12">
        <name>heme</name>
        <dbReference type="ChEBI" id="CHEBI:30413"/>
    </cofactor>
</comment>
<dbReference type="Ensembl" id="ENSNGAT00000019071.1">
    <property type="protein sequence ID" value="ENSNGAP00000013491.1"/>
    <property type="gene ID" value="ENSNGAG00000015048.1"/>
</dbReference>
<evidence type="ECO:0000256" key="1">
    <source>
        <dbReference type="ARBA" id="ARBA00001971"/>
    </source>
</evidence>
<name>A0A8C6R634_NANGA</name>
<keyword evidence="5" id="KW-0256">Endoplasmic reticulum</keyword>
<dbReference type="GO" id="GO:0016712">
    <property type="term" value="F:oxidoreductase activity, acting on paired donors, with incorporation or reduction of molecular oxygen, reduced flavin or flavoprotein as one donor, and incorporation of one atom of oxygen"/>
    <property type="evidence" value="ECO:0007669"/>
    <property type="project" value="InterPro"/>
</dbReference>
<dbReference type="InterPro" id="IPR002401">
    <property type="entry name" value="Cyt_P450_E_grp-I"/>
</dbReference>
<keyword evidence="9 12" id="KW-0503">Monooxygenase</keyword>
<comment type="similarity">
    <text evidence="2 12">Belongs to the cytochrome P450 family.</text>
</comment>
<dbReference type="GO" id="GO:0006805">
    <property type="term" value="P:xenobiotic metabolic process"/>
    <property type="evidence" value="ECO:0007669"/>
    <property type="project" value="TreeGrafter"/>
</dbReference>
<keyword evidence="7 12" id="KW-0560">Oxidoreductase</keyword>
<dbReference type="Proteomes" id="UP000694381">
    <property type="component" value="Unassembled WGS sequence"/>
</dbReference>
<dbReference type="GO" id="GO:0005789">
    <property type="term" value="C:endoplasmic reticulum membrane"/>
    <property type="evidence" value="ECO:0007669"/>
    <property type="project" value="UniProtKB-SubCell"/>
</dbReference>
<evidence type="ECO:0000256" key="6">
    <source>
        <dbReference type="ARBA" id="ARBA00022848"/>
    </source>
</evidence>
<reference evidence="14" key="1">
    <citation type="submission" date="2025-08" db="UniProtKB">
        <authorList>
            <consortium name="Ensembl"/>
        </authorList>
    </citation>
    <scope>IDENTIFICATION</scope>
</reference>
<keyword evidence="6" id="KW-0492">Microsome</keyword>
<evidence type="ECO:0000256" key="4">
    <source>
        <dbReference type="ARBA" id="ARBA00022723"/>
    </source>
</evidence>
<dbReference type="FunFam" id="1.10.630.10:FF:000004">
    <property type="entry name" value="cytochrome P450 2D15 isoform X1"/>
    <property type="match status" value="1"/>
</dbReference>
<evidence type="ECO:0000256" key="9">
    <source>
        <dbReference type="ARBA" id="ARBA00023033"/>
    </source>
</evidence>
<keyword evidence="4 11" id="KW-0479">Metal-binding</keyword>
<dbReference type="PRINTS" id="PR00463">
    <property type="entry name" value="EP450I"/>
</dbReference>
<feature type="transmembrane region" description="Helical" evidence="13">
    <location>
        <begin position="287"/>
        <end position="307"/>
    </location>
</feature>
<evidence type="ECO:0000256" key="3">
    <source>
        <dbReference type="ARBA" id="ARBA00022617"/>
    </source>
</evidence>
<dbReference type="Pfam" id="PF00067">
    <property type="entry name" value="p450"/>
    <property type="match status" value="2"/>
</dbReference>
<evidence type="ECO:0000256" key="5">
    <source>
        <dbReference type="ARBA" id="ARBA00022824"/>
    </source>
</evidence>
<dbReference type="InterPro" id="IPR050182">
    <property type="entry name" value="Cytochrome_P450_fam2"/>
</dbReference>
<evidence type="ECO:0000256" key="11">
    <source>
        <dbReference type="PIRSR" id="PIRSR602401-1"/>
    </source>
</evidence>
<keyword evidence="8 11" id="KW-0408">Iron</keyword>
<sequence length="469" mass="53140">MGLLTGDGLWPLVVFTAIFLLLVDLMHRRQRWTARYPPGPVSLPLLGNMLQMDFKNIPDSMYKLQLRYGSMFSLQMSQKPVVVINGLNAVQEVLVNCGEDTKQRTTWPVLGHTECLSAGVVFAHYGPEWREQRRFSEWVTEEAGCLSAAFADHKGRPFNPYTLLNKATCNVISLIFARRFEYEDPYFIKMLKVMNESLKVVAGFIPEVLNAFPILLRIPSLTDKVFREQKVVMDMIDEVVSEHKMTQDPAQPPRDLTDAFLVEMEKAKGKPESSFTDENLCIVVGELFGAGILTTSTTLTWALLLMIPYPQTHNVRRVQQETDEVIGQARRPEMADQEQMPFTNTVIHKVHIEVHRFLIPKGTRLIANLSLVMKDERAWEKPRCFHPEHFLDSQGGFVKPEAFVPFSAAACLGELLAHMELFLFFTCLLQRFSFSVPAGQPRPSGHRVSGTLTAPSPYQLCAVVRPSEL</sequence>
<comment type="subcellular location">
    <subcellularLocation>
        <location evidence="12">Endoplasmic reticulum membrane</location>
    </subcellularLocation>
    <subcellularLocation>
        <location evidence="12">Microsome membrane</location>
    </subcellularLocation>
</comment>
<evidence type="ECO:0000256" key="8">
    <source>
        <dbReference type="ARBA" id="ARBA00023004"/>
    </source>
</evidence>
<dbReference type="AlphaFoldDB" id="A0A8C6R634"/>
<evidence type="ECO:0000256" key="12">
    <source>
        <dbReference type="RuleBase" id="RU368047"/>
    </source>
</evidence>
<dbReference type="GeneTree" id="ENSGT00940000153331"/>
<feature type="binding site" description="axial binding residue" evidence="11">
    <location>
        <position position="411"/>
    </location>
    <ligand>
        <name>heme</name>
        <dbReference type="ChEBI" id="CHEBI:30413"/>
    </ligand>
    <ligandPart>
        <name>Fe</name>
        <dbReference type="ChEBI" id="CHEBI:18248"/>
    </ligandPart>
</feature>
<dbReference type="GO" id="GO:0020037">
    <property type="term" value="F:heme binding"/>
    <property type="evidence" value="ECO:0007669"/>
    <property type="project" value="UniProtKB-UniRule"/>
</dbReference>
<dbReference type="InterPro" id="IPR008069">
    <property type="entry name" value="Cyt_P450_E_grp-I_CYP2D-like"/>
</dbReference>
<evidence type="ECO:0000313" key="15">
    <source>
        <dbReference type="Proteomes" id="UP000694381"/>
    </source>
</evidence>
<protein>
    <recommendedName>
        <fullName evidence="12">Cytochrome P450</fullName>
        <ecNumber evidence="12">1.14.14.-</ecNumber>
    </recommendedName>
</protein>
<dbReference type="EC" id="1.14.14.-" evidence="12"/>
<keyword evidence="3 11" id="KW-0349">Heme</keyword>
<evidence type="ECO:0000256" key="7">
    <source>
        <dbReference type="ARBA" id="ARBA00023002"/>
    </source>
</evidence>
<evidence type="ECO:0000256" key="13">
    <source>
        <dbReference type="SAM" id="Phobius"/>
    </source>
</evidence>
<dbReference type="SUPFAM" id="SSF48264">
    <property type="entry name" value="Cytochrome P450"/>
    <property type="match status" value="1"/>
</dbReference>
<keyword evidence="13" id="KW-0812">Transmembrane</keyword>
<keyword evidence="15" id="KW-1185">Reference proteome</keyword>
<dbReference type="PRINTS" id="PR01686">
    <property type="entry name" value="EP450ICYP2D"/>
</dbReference>
<keyword evidence="10 13" id="KW-0472">Membrane</keyword>
<evidence type="ECO:0000256" key="10">
    <source>
        <dbReference type="ARBA" id="ARBA00023136"/>
    </source>
</evidence>
<dbReference type="InterPro" id="IPR036396">
    <property type="entry name" value="Cyt_P450_sf"/>
</dbReference>
<organism evidence="14 15">
    <name type="scientific">Nannospalax galili</name>
    <name type="common">Northern Israeli blind subterranean mole rat</name>
    <name type="synonym">Spalax galili</name>
    <dbReference type="NCBI Taxonomy" id="1026970"/>
    <lineage>
        <taxon>Eukaryota</taxon>
        <taxon>Metazoa</taxon>
        <taxon>Chordata</taxon>
        <taxon>Craniata</taxon>
        <taxon>Vertebrata</taxon>
        <taxon>Euteleostomi</taxon>
        <taxon>Mammalia</taxon>
        <taxon>Eutheria</taxon>
        <taxon>Euarchontoglires</taxon>
        <taxon>Glires</taxon>
        <taxon>Rodentia</taxon>
        <taxon>Myomorpha</taxon>
        <taxon>Muroidea</taxon>
        <taxon>Spalacidae</taxon>
        <taxon>Spalacinae</taxon>
        <taxon>Nannospalax</taxon>
    </lineage>
</organism>
<dbReference type="PRINTS" id="PR00385">
    <property type="entry name" value="P450"/>
</dbReference>
<evidence type="ECO:0000313" key="14">
    <source>
        <dbReference type="Ensembl" id="ENSNGAP00000013491.1"/>
    </source>
</evidence>
<dbReference type="PANTHER" id="PTHR24300:SF1">
    <property type="entry name" value="CYTOCHROME P450 2D6-RELATED"/>
    <property type="match status" value="1"/>
</dbReference>
<evidence type="ECO:0000256" key="2">
    <source>
        <dbReference type="ARBA" id="ARBA00010617"/>
    </source>
</evidence>
<reference evidence="14" key="2">
    <citation type="submission" date="2025-09" db="UniProtKB">
        <authorList>
            <consortium name="Ensembl"/>
        </authorList>
    </citation>
    <scope>IDENTIFICATION</scope>
</reference>
<dbReference type="PANTHER" id="PTHR24300">
    <property type="entry name" value="CYTOCHROME P450 508A4-RELATED"/>
    <property type="match status" value="1"/>
</dbReference>
<dbReference type="Gene3D" id="1.10.630.10">
    <property type="entry name" value="Cytochrome P450"/>
    <property type="match status" value="1"/>
</dbReference>
<proteinExistence type="inferred from homology"/>
<dbReference type="InterPro" id="IPR001128">
    <property type="entry name" value="Cyt_P450"/>
</dbReference>
<dbReference type="GO" id="GO:0019369">
    <property type="term" value="P:arachidonate metabolic process"/>
    <property type="evidence" value="ECO:0007669"/>
    <property type="project" value="TreeGrafter"/>
</dbReference>